<evidence type="ECO:0000256" key="3">
    <source>
        <dbReference type="ARBA" id="ARBA00023006"/>
    </source>
</evidence>
<dbReference type="PANTHER" id="PTHR16525:SF0">
    <property type="entry name" value="PROTEIN C12ORF4"/>
    <property type="match status" value="1"/>
</dbReference>
<sequence length="677" mass="78078">MAKSSNFNNIPITEEFAPNALDDSMNTNESDFGTADLSDKTFEDSLDQPDSQNEESGQLYSVQTKILDEMSNYNKMEENSQNNLEGQEEQQKNKIHLVLYPTGGTPIIKKKNFKVDSDLKVGQIIALIRKFIKLDSSESLLGGKMDAISCPKKSVSFTYQYCLPNTKEEKNVSDSFQLPFDSNVTIRERAFLFLKDHKLPEHLFPDLLEKLESFITTQVDEIQCQNLSKRLTYKSKLHEKCHEFWTKLRNNSDTDSIIFHRSRKDIHPLEDNFHSMYHEVVHSGILTPQLIQLENHNSEVIRNLLSEREEYLQTLTQEQNQTIESILLSGAYTDKEINAITKNNILLTEKRCKEWRERISNVRNNQKREFCSWVKNTYEDWIRDSGRVNNSNLLNDTQKESNSPIGKDDFVEFIADDEIPMEESYTINLGSQLKTTHNLRLISVDILNFCNNRCTPHRLQTAMSLYSNSLTAIVLLQDKPIDQSHVRSEFGRLCQGTSENHFADYDVQLGDIISDIHRLKRKVKSDENVQLNIGDVFITKHSNFSEAHLVFHVVVDDSLKSPEINSRHPVILGIRNILKIAYIYDIAHISIPLLLLHHMNEDITIQWCLRRAELILKCVKGFMIEMSSLLSLNENENKTIQFVVPKDISHELFSSLSAIFPTVFRLSNTLFLTTSHV</sequence>
<dbReference type="Pfam" id="PF10154">
    <property type="entry name" value="Fy-3"/>
    <property type="match status" value="1"/>
</dbReference>
<feature type="compositionally biased region" description="Polar residues" evidence="4">
    <location>
        <begin position="1"/>
        <end position="11"/>
    </location>
</feature>
<name>A0A9Q0M0P3_BLOTA</name>
<dbReference type="Gene3D" id="3.10.20.90">
    <property type="entry name" value="Phosphatidylinositol 3-kinase Catalytic Subunit, Chain A, domain 1"/>
    <property type="match status" value="1"/>
</dbReference>
<comment type="caution">
    <text evidence="5">The sequence shown here is derived from an EMBL/GenBank/DDBJ whole genome shotgun (WGS) entry which is preliminary data.</text>
</comment>
<dbReference type="Proteomes" id="UP001142055">
    <property type="component" value="Chromosome 3"/>
</dbReference>
<keyword evidence="6" id="KW-1185">Reference proteome</keyword>
<gene>
    <name evidence="5" type="ORF">RDWZM_008071</name>
</gene>
<proteinExistence type="predicted"/>
<reference evidence="5" key="1">
    <citation type="submission" date="2022-12" db="EMBL/GenBank/DDBJ databases">
        <title>Genome assemblies of Blomia tropicalis.</title>
        <authorList>
            <person name="Cui Y."/>
        </authorList>
    </citation>
    <scope>NUCLEOTIDE SEQUENCE</scope>
    <source>
        <tissue evidence="5">Adult mites</tissue>
    </source>
</reference>
<dbReference type="AlphaFoldDB" id="A0A9Q0M0P3"/>
<dbReference type="InterPro" id="IPR019311">
    <property type="entry name" value="Fy-3"/>
</dbReference>
<dbReference type="GO" id="GO:0005737">
    <property type="term" value="C:cytoplasm"/>
    <property type="evidence" value="ECO:0007669"/>
    <property type="project" value="InterPro"/>
</dbReference>
<evidence type="ECO:0000313" key="5">
    <source>
        <dbReference type="EMBL" id="KAJ6216914.1"/>
    </source>
</evidence>
<dbReference type="InterPro" id="IPR029071">
    <property type="entry name" value="Ubiquitin-like_domsf"/>
</dbReference>
<accession>A0A9Q0M0P3</accession>
<keyword evidence="2" id="KW-0833">Ubl conjugation pathway</keyword>
<feature type="compositionally biased region" description="Polar residues" evidence="4">
    <location>
        <begin position="48"/>
        <end position="59"/>
    </location>
</feature>
<keyword evidence="1" id="KW-1017">Isopeptide bond</keyword>
<protein>
    <submittedName>
        <fullName evidence="5">Uncharacterized protein</fullName>
    </submittedName>
</protein>
<keyword evidence="3" id="KW-0072">Autophagy</keyword>
<dbReference type="EMBL" id="JAPWDV010000003">
    <property type="protein sequence ID" value="KAJ6216914.1"/>
    <property type="molecule type" value="Genomic_DNA"/>
</dbReference>
<evidence type="ECO:0000256" key="2">
    <source>
        <dbReference type="ARBA" id="ARBA00022786"/>
    </source>
</evidence>
<evidence type="ECO:0000313" key="6">
    <source>
        <dbReference type="Proteomes" id="UP001142055"/>
    </source>
</evidence>
<dbReference type="PANTHER" id="PTHR16525">
    <property type="entry name" value="PROTEIN C12ORF4"/>
    <property type="match status" value="1"/>
</dbReference>
<dbReference type="GO" id="GO:0000045">
    <property type="term" value="P:autophagosome assembly"/>
    <property type="evidence" value="ECO:0007669"/>
    <property type="project" value="InterPro"/>
</dbReference>
<dbReference type="InterPro" id="IPR007242">
    <property type="entry name" value="Atg12"/>
</dbReference>
<organism evidence="5 6">
    <name type="scientific">Blomia tropicalis</name>
    <name type="common">Mite</name>
    <dbReference type="NCBI Taxonomy" id="40697"/>
    <lineage>
        <taxon>Eukaryota</taxon>
        <taxon>Metazoa</taxon>
        <taxon>Ecdysozoa</taxon>
        <taxon>Arthropoda</taxon>
        <taxon>Chelicerata</taxon>
        <taxon>Arachnida</taxon>
        <taxon>Acari</taxon>
        <taxon>Acariformes</taxon>
        <taxon>Sarcoptiformes</taxon>
        <taxon>Astigmata</taxon>
        <taxon>Glycyphagoidea</taxon>
        <taxon>Echimyopodidae</taxon>
        <taxon>Blomia</taxon>
    </lineage>
</organism>
<evidence type="ECO:0000256" key="1">
    <source>
        <dbReference type="ARBA" id="ARBA00022499"/>
    </source>
</evidence>
<dbReference type="Pfam" id="PF04110">
    <property type="entry name" value="APG12"/>
    <property type="match status" value="1"/>
</dbReference>
<feature type="region of interest" description="Disordered" evidence="4">
    <location>
        <begin position="1"/>
        <end position="59"/>
    </location>
</feature>
<dbReference type="SUPFAM" id="SSF54236">
    <property type="entry name" value="Ubiquitin-like"/>
    <property type="match status" value="1"/>
</dbReference>
<evidence type="ECO:0000256" key="4">
    <source>
        <dbReference type="SAM" id="MobiDB-lite"/>
    </source>
</evidence>